<organism evidence="2 3">
    <name type="scientific">Candidatus Paracaedimonas acanthamoebae</name>
    <dbReference type="NCBI Taxonomy" id="244581"/>
    <lineage>
        <taxon>Bacteria</taxon>
        <taxon>Pseudomonadati</taxon>
        <taxon>Pseudomonadota</taxon>
        <taxon>Alphaproteobacteria</taxon>
        <taxon>Holosporales</taxon>
        <taxon>Caedimonadaceae</taxon>
        <taxon>Candidatus Paracaedimonas</taxon>
    </lineage>
</organism>
<dbReference type="EMBL" id="JAFKGL010000014">
    <property type="protein sequence ID" value="MBN9412928.1"/>
    <property type="molecule type" value="Genomic_DNA"/>
</dbReference>
<evidence type="ECO:0000256" key="1">
    <source>
        <dbReference type="SAM" id="SignalP"/>
    </source>
</evidence>
<protein>
    <submittedName>
        <fullName evidence="2">Uncharacterized protein</fullName>
    </submittedName>
</protein>
<comment type="caution">
    <text evidence="2">The sequence shown here is derived from an EMBL/GenBank/DDBJ whole genome shotgun (WGS) entry which is preliminary data.</text>
</comment>
<proteinExistence type="predicted"/>
<dbReference type="Proteomes" id="UP000664414">
    <property type="component" value="Unassembled WGS sequence"/>
</dbReference>
<feature type="signal peptide" evidence="1">
    <location>
        <begin position="1"/>
        <end position="18"/>
    </location>
</feature>
<evidence type="ECO:0000313" key="3">
    <source>
        <dbReference type="Proteomes" id="UP000664414"/>
    </source>
</evidence>
<name>A0A8J7PLY9_9PROT</name>
<keyword evidence="1" id="KW-0732">Signal</keyword>
<dbReference type="AlphaFoldDB" id="A0A8J7PLY9"/>
<sequence>MKKTIILWSLYTFSLAIANVLQANFWDPRDDKTDQVVGEEKEVSKQDEIE</sequence>
<reference evidence="2" key="1">
    <citation type="submission" date="2021-02" db="EMBL/GenBank/DDBJ databases">
        <title>Thiocyanate and organic carbon inputs drive convergent selection for specific autotrophic Afipia and Thiobacillus strains within complex microbiomes.</title>
        <authorList>
            <person name="Huddy R.J."/>
            <person name="Sachdeva R."/>
            <person name="Kadzinga F."/>
            <person name="Kantor R.S."/>
            <person name="Harrison S.T.L."/>
            <person name="Banfield J.F."/>
        </authorList>
    </citation>
    <scope>NUCLEOTIDE SEQUENCE</scope>
    <source>
        <strain evidence="2">SCN18_10_11_15_R4_P_38_20</strain>
    </source>
</reference>
<feature type="chain" id="PRO_5035306526" evidence="1">
    <location>
        <begin position="19"/>
        <end position="50"/>
    </location>
</feature>
<evidence type="ECO:0000313" key="2">
    <source>
        <dbReference type="EMBL" id="MBN9412928.1"/>
    </source>
</evidence>
<accession>A0A8J7PLY9</accession>
<gene>
    <name evidence="2" type="ORF">J0H12_03250</name>
</gene>